<sequence length="259" mass="29376">MDLLQLRKLRLVYKKSSKKPLRKETIKNVIECIKVTMNPTSHGYPVFQADVTSNSDTKESAIVPCAKEVTYGDVLEHVNMVISFSDDHGFPCLVGLDTTDQAAFDKHTDEALDVIMDHVGSQVEGSALRNLKQEFLIIPIDDLNETFIADLAMALDMGLYKIGNPGDNCERRGVYDRVGTFSFLFPFLTCSACMPDLSDHERVKSDMDYCMQMTRDEEKAKAKAKAKALHKQLQKWDAMTLWESIDDDKKIDEHMKQEN</sequence>
<name>A0AA88AV00_FICCA</name>
<accession>A0AA88AV00</accession>
<dbReference type="Gramene" id="FCD_00013802-RA">
    <property type="protein sequence ID" value="FCD_00013802-RA:cds"/>
    <property type="gene ID" value="FCD_00013802"/>
</dbReference>
<dbReference type="AlphaFoldDB" id="A0AA88AV00"/>
<comment type="caution">
    <text evidence="1">The sequence shown here is derived from an EMBL/GenBank/DDBJ whole genome shotgun (WGS) entry which is preliminary data.</text>
</comment>
<evidence type="ECO:0000313" key="2">
    <source>
        <dbReference type="Proteomes" id="UP001187192"/>
    </source>
</evidence>
<dbReference type="Proteomes" id="UP001187192">
    <property type="component" value="Unassembled WGS sequence"/>
</dbReference>
<reference evidence="1" key="1">
    <citation type="submission" date="2023-07" db="EMBL/GenBank/DDBJ databases">
        <title>draft genome sequence of fig (Ficus carica).</title>
        <authorList>
            <person name="Takahashi T."/>
            <person name="Nishimura K."/>
        </authorList>
    </citation>
    <scope>NUCLEOTIDE SEQUENCE</scope>
</reference>
<gene>
    <name evidence="1" type="ORF">TIFTF001_021525</name>
</gene>
<organism evidence="1 2">
    <name type="scientific">Ficus carica</name>
    <name type="common">Common fig</name>
    <dbReference type="NCBI Taxonomy" id="3494"/>
    <lineage>
        <taxon>Eukaryota</taxon>
        <taxon>Viridiplantae</taxon>
        <taxon>Streptophyta</taxon>
        <taxon>Embryophyta</taxon>
        <taxon>Tracheophyta</taxon>
        <taxon>Spermatophyta</taxon>
        <taxon>Magnoliopsida</taxon>
        <taxon>eudicotyledons</taxon>
        <taxon>Gunneridae</taxon>
        <taxon>Pentapetalae</taxon>
        <taxon>rosids</taxon>
        <taxon>fabids</taxon>
        <taxon>Rosales</taxon>
        <taxon>Moraceae</taxon>
        <taxon>Ficeae</taxon>
        <taxon>Ficus</taxon>
    </lineage>
</organism>
<proteinExistence type="predicted"/>
<evidence type="ECO:0000313" key="1">
    <source>
        <dbReference type="EMBL" id="GMN52381.1"/>
    </source>
</evidence>
<protein>
    <submittedName>
        <fullName evidence="1">Uncharacterized protein</fullName>
    </submittedName>
</protein>
<dbReference type="EMBL" id="BTGU01000041">
    <property type="protein sequence ID" value="GMN52381.1"/>
    <property type="molecule type" value="Genomic_DNA"/>
</dbReference>
<keyword evidence="2" id="KW-1185">Reference proteome</keyword>